<dbReference type="RefSeq" id="WP_179483421.1">
    <property type="nucleotide sequence ID" value="NZ_JACCFW010000001.1"/>
</dbReference>
<dbReference type="InterPro" id="IPR029044">
    <property type="entry name" value="Nucleotide-diphossugar_trans"/>
</dbReference>
<organism evidence="1 2">
    <name type="scientific">Allobranchiibius huperziae</name>
    <dbReference type="NCBI Taxonomy" id="1874116"/>
    <lineage>
        <taxon>Bacteria</taxon>
        <taxon>Bacillati</taxon>
        <taxon>Actinomycetota</taxon>
        <taxon>Actinomycetes</taxon>
        <taxon>Micrococcales</taxon>
        <taxon>Dermacoccaceae</taxon>
        <taxon>Allobranchiibius</taxon>
    </lineage>
</organism>
<accession>A0A853DI47</accession>
<protein>
    <recommendedName>
        <fullName evidence="3">Capsular polysaccharide synthesis protein</fullName>
    </recommendedName>
</protein>
<evidence type="ECO:0008006" key="3">
    <source>
        <dbReference type="Google" id="ProtNLM"/>
    </source>
</evidence>
<dbReference type="AlphaFoldDB" id="A0A853DI47"/>
<comment type="caution">
    <text evidence="1">The sequence shown here is derived from an EMBL/GenBank/DDBJ whole genome shotgun (WGS) entry which is preliminary data.</text>
</comment>
<dbReference type="Gene3D" id="3.90.550.20">
    <property type="match status" value="1"/>
</dbReference>
<proteinExistence type="predicted"/>
<name>A0A853DI47_9MICO</name>
<evidence type="ECO:0000313" key="1">
    <source>
        <dbReference type="EMBL" id="NYJ76357.1"/>
    </source>
</evidence>
<reference evidence="1 2" key="1">
    <citation type="submission" date="2020-07" db="EMBL/GenBank/DDBJ databases">
        <title>Sequencing the genomes of 1000 actinobacteria strains.</title>
        <authorList>
            <person name="Klenk H.-P."/>
        </authorList>
    </citation>
    <scope>NUCLEOTIDE SEQUENCE [LARGE SCALE GENOMIC DNA]</scope>
    <source>
        <strain evidence="1 2">DSM 29531</strain>
    </source>
</reference>
<evidence type="ECO:0000313" key="2">
    <source>
        <dbReference type="Proteomes" id="UP000571817"/>
    </source>
</evidence>
<dbReference type="EMBL" id="JACCFW010000001">
    <property type="protein sequence ID" value="NYJ76357.1"/>
    <property type="molecule type" value="Genomic_DNA"/>
</dbReference>
<keyword evidence="2" id="KW-1185">Reference proteome</keyword>
<dbReference type="SUPFAM" id="SSF53448">
    <property type="entry name" value="Nucleotide-diphospho-sugar transferases"/>
    <property type="match status" value="1"/>
</dbReference>
<sequence length="293" mass="33616">MGILRWGAQQARQAKHRAFVVWRRVPLSKNVIRANDARWRRHFAKHPYVYDPTHHAHTFLAEPPPPDGGASELPRVIWCVWTGDNPLTENRQRGLASLREQHAGTDVQVRLLTPEDLDQWLVEGHPLHPAYEFLSLNHRSDYLRAYLLHHHGGGYSDIKPTPRSWADSFDLLEQHPESWALGYPELSSSLCAQLPGGYGRLVKHHFPLFIGNSAFIYRSHTPMTASWLAALERDLDEAVDELRAHPGGMWGRTPGYPLRWGQLMADIGQPLQLKYHGRFLQDGRMQPGFVDYR</sequence>
<dbReference type="Proteomes" id="UP000571817">
    <property type="component" value="Unassembled WGS sequence"/>
</dbReference>
<gene>
    <name evidence="1" type="ORF">HNR15_003320</name>
</gene>